<dbReference type="RefSeq" id="WP_377722644.1">
    <property type="nucleotide sequence ID" value="NZ_JBHSAM010000036.1"/>
</dbReference>
<dbReference type="PANTHER" id="PTHR43649:SF33">
    <property type="entry name" value="POLYGALACTURONAN_RHAMNOGALACTURONAN-BINDING PROTEIN YTCQ"/>
    <property type="match status" value="1"/>
</dbReference>
<dbReference type="EMBL" id="JBHSAM010000036">
    <property type="protein sequence ID" value="MFC4104104.1"/>
    <property type="molecule type" value="Genomic_DNA"/>
</dbReference>
<protein>
    <submittedName>
        <fullName evidence="7">Extracellular solute-binding protein</fullName>
    </submittedName>
</protein>
<dbReference type="Gene3D" id="3.40.190.10">
    <property type="entry name" value="Periplasmic binding protein-like II"/>
    <property type="match status" value="2"/>
</dbReference>
<evidence type="ECO:0000256" key="3">
    <source>
        <dbReference type="ARBA" id="ARBA00023136"/>
    </source>
</evidence>
<evidence type="ECO:0000256" key="4">
    <source>
        <dbReference type="ARBA" id="ARBA00023139"/>
    </source>
</evidence>
<dbReference type="InterPro" id="IPR006059">
    <property type="entry name" value="SBP"/>
</dbReference>
<proteinExistence type="predicted"/>
<keyword evidence="8" id="KW-1185">Reference proteome</keyword>
<evidence type="ECO:0000313" key="7">
    <source>
        <dbReference type="EMBL" id="MFC4104104.1"/>
    </source>
</evidence>
<keyword evidence="1" id="KW-1003">Cell membrane</keyword>
<gene>
    <name evidence="7" type="ORF">ACFOZ8_31245</name>
</gene>
<keyword evidence="2 6" id="KW-0732">Signal</keyword>
<evidence type="ECO:0000256" key="5">
    <source>
        <dbReference type="ARBA" id="ARBA00023288"/>
    </source>
</evidence>
<reference evidence="8" key="1">
    <citation type="journal article" date="2019" name="Int. J. Syst. Evol. Microbiol.">
        <title>The Global Catalogue of Microorganisms (GCM) 10K type strain sequencing project: providing services to taxonomists for standard genome sequencing and annotation.</title>
        <authorList>
            <consortium name="The Broad Institute Genomics Platform"/>
            <consortium name="The Broad Institute Genome Sequencing Center for Infectious Disease"/>
            <person name="Wu L."/>
            <person name="Ma J."/>
        </authorList>
    </citation>
    <scope>NUCLEOTIDE SEQUENCE [LARGE SCALE GENOMIC DNA]</scope>
    <source>
        <strain evidence="8">IBRC-M 10987</strain>
    </source>
</reference>
<dbReference type="Proteomes" id="UP001595715">
    <property type="component" value="Unassembled WGS sequence"/>
</dbReference>
<evidence type="ECO:0000313" key="8">
    <source>
        <dbReference type="Proteomes" id="UP001595715"/>
    </source>
</evidence>
<feature type="signal peptide" evidence="6">
    <location>
        <begin position="1"/>
        <end position="31"/>
    </location>
</feature>
<keyword evidence="5" id="KW-0449">Lipoprotein</keyword>
<dbReference type="PANTHER" id="PTHR43649">
    <property type="entry name" value="ARABINOSE-BINDING PROTEIN-RELATED"/>
    <property type="match status" value="1"/>
</dbReference>
<feature type="chain" id="PRO_5046045279" evidence="6">
    <location>
        <begin position="32"/>
        <end position="543"/>
    </location>
</feature>
<dbReference type="InterPro" id="IPR050490">
    <property type="entry name" value="Bact_solute-bd_prot1"/>
</dbReference>
<organism evidence="7 8">
    <name type="scientific">Paenibacillus xanthanilyticus</name>
    <dbReference type="NCBI Taxonomy" id="1783531"/>
    <lineage>
        <taxon>Bacteria</taxon>
        <taxon>Bacillati</taxon>
        <taxon>Bacillota</taxon>
        <taxon>Bacilli</taxon>
        <taxon>Bacillales</taxon>
        <taxon>Paenibacillaceae</taxon>
        <taxon>Paenibacillus</taxon>
    </lineage>
</organism>
<dbReference type="PROSITE" id="PS51257">
    <property type="entry name" value="PROKAR_LIPOPROTEIN"/>
    <property type="match status" value="1"/>
</dbReference>
<name>A0ABV8KDI0_9BACL</name>
<evidence type="ECO:0000256" key="2">
    <source>
        <dbReference type="ARBA" id="ARBA00022729"/>
    </source>
</evidence>
<evidence type="ECO:0000256" key="1">
    <source>
        <dbReference type="ARBA" id="ARBA00022475"/>
    </source>
</evidence>
<dbReference type="SUPFAM" id="SSF53850">
    <property type="entry name" value="Periplasmic binding protein-like II"/>
    <property type="match status" value="1"/>
</dbReference>
<accession>A0ABV8KDI0</accession>
<dbReference type="Pfam" id="PF01547">
    <property type="entry name" value="SBP_bac_1"/>
    <property type="match status" value="1"/>
</dbReference>
<sequence>MRGIRWKIAFGLPLAAACLSLLLLTSCAGGAATDPGAALVGGDQAAEAGGEGGAALTYWAEMNGNAAGIRSDFRDVPFFQEWQKQTGVEISFLRPPGNQSKEAINVLLASGQLPDMIEHEWINYPGGPEKAIRDGHILRLNDLIERYAPNLRRYLAEHPDIDKQIRTADGSYYAFPFVQRDERLRIYQGPIIRQDWLHELGLPVPETIDDWHEALRAFKERKGVEAPLTFLGVPNPLNGIENGGFVGAFGVKKGFYVDNGQVNYGPLEQGYKAFLALFRDWYAEGLIDRNFAAVDSVTQDVSMQTGRSGASIWNAGAGIGTWLPSLRQQEPNAKLVAAPYPVLRKGERPKFGQRAPSVGASGGVAIAATSKNAEAAVRLLDYGYGPEGHMLFNFGTEGVTYEMRDGYPRYTDLILRNPDGLAPSQALALYTRASYFGPFVQDVRYMEQYYAMPEQQEAIRVWARTDAAEHALPASPKTEKESAELAAIMQEASALVDDFSLKIILGIEPLEKFDAYVQELHALNIGRAIEIHQQALDRYKQTE</sequence>
<keyword evidence="3" id="KW-0472">Membrane</keyword>
<comment type="caution">
    <text evidence="7">The sequence shown here is derived from an EMBL/GenBank/DDBJ whole genome shotgun (WGS) entry which is preliminary data.</text>
</comment>
<evidence type="ECO:0000256" key="6">
    <source>
        <dbReference type="SAM" id="SignalP"/>
    </source>
</evidence>
<keyword evidence="4" id="KW-0564">Palmitate</keyword>